<reference evidence="1 2" key="1">
    <citation type="submission" date="2020-03" db="EMBL/GenBank/DDBJ databases">
        <title>Draft genome sequence of environmentally isolated cultures.</title>
        <authorList>
            <person name="Wilson H.S."/>
            <person name="De Leon M.E."/>
        </authorList>
    </citation>
    <scope>NUCLEOTIDE SEQUENCE [LARGE SCALE GENOMIC DNA]</scope>
    <source>
        <strain evidence="1 2">HSC-31F16</strain>
    </source>
</reference>
<comment type="caution">
    <text evidence="1">The sequence shown here is derived from an EMBL/GenBank/DDBJ whole genome shotgun (WGS) entry which is preliminary data.</text>
</comment>
<organism evidence="1 2">
    <name type="scientific">Chromobacterium fluminis</name>
    <dbReference type="NCBI Taxonomy" id="3044269"/>
    <lineage>
        <taxon>Bacteria</taxon>
        <taxon>Pseudomonadati</taxon>
        <taxon>Pseudomonadota</taxon>
        <taxon>Betaproteobacteria</taxon>
        <taxon>Neisseriales</taxon>
        <taxon>Chromobacteriaceae</taxon>
        <taxon>Chromobacterium</taxon>
    </lineage>
</organism>
<sequence length="142" mass="15983">MMATAICLYEGMRAAAGNEFEQLLEQWRQSHYELCYGLGIVAERVHNARLKIAAFAELEGLHPHGEFDSEVSKEIGAQLATFLLPKRVCYDAPLCDTHVDNLLNDLLRKYYQDGLAAKPAAAEKFDEKLHELLPFTDIPFGD</sequence>
<evidence type="ECO:0000313" key="2">
    <source>
        <dbReference type="Proteomes" id="UP001515641"/>
    </source>
</evidence>
<gene>
    <name evidence="1" type="ORF">HA052_19890</name>
</gene>
<dbReference type="Proteomes" id="UP001515641">
    <property type="component" value="Unassembled WGS sequence"/>
</dbReference>
<accession>A0ABX0LJT6</accession>
<dbReference type="EMBL" id="JAAOMA010000034">
    <property type="protein sequence ID" value="NHR07457.1"/>
    <property type="molecule type" value="Genomic_DNA"/>
</dbReference>
<evidence type="ECO:0000313" key="1">
    <source>
        <dbReference type="EMBL" id="NHR07457.1"/>
    </source>
</evidence>
<proteinExistence type="predicted"/>
<dbReference type="RefSeq" id="WP_166453264.1">
    <property type="nucleotide sequence ID" value="NZ_JAAOMA010000034.1"/>
</dbReference>
<keyword evidence="2" id="KW-1185">Reference proteome</keyword>
<protein>
    <submittedName>
        <fullName evidence="1">Uncharacterized protein</fullName>
    </submittedName>
</protein>
<name>A0ABX0LJT6_9NEIS</name>